<reference evidence="2 3" key="1">
    <citation type="submission" date="2017-04" db="EMBL/GenBank/DDBJ databases">
        <authorList>
            <person name="Afonso C.L."/>
            <person name="Miller P.J."/>
            <person name="Scott M.A."/>
            <person name="Spackman E."/>
            <person name="Goraichik I."/>
            <person name="Dimitrov K.M."/>
            <person name="Suarez D.L."/>
            <person name="Swayne D.E."/>
        </authorList>
    </citation>
    <scope>NUCLEOTIDE SEQUENCE [LARGE SCALE GENOMIC DNA]</scope>
    <source>
        <strain evidence="2 3">DSM 11270</strain>
    </source>
</reference>
<dbReference type="AlphaFoldDB" id="A0A1W1VG29"/>
<dbReference type="InterPro" id="IPR001279">
    <property type="entry name" value="Metallo-B-lactamas"/>
</dbReference>
<accession>A0A1W1VG29</accession>
<gene>
    <name evidence="2" type="ORF">SAMN00017405_1942</name>
</gene>
<evidence type="ECO:0000259" key="1">
    <source>
        <dbReference type="SMART" id="SM00849"/>
    </source>
</evidence>
<dbReference type="EMBL" id="FWWT01000020">
    <property type="protein sequence ID" value="SMB92312.1"/>
    <property type="molecule type" value="Genomic_DNA"/>
</dbReference>
<dbReference type="Gene3D" id="3.60.15.10">
    <property type="entry name" value="Ribonuclease Z/Hydroxyacylglutathione hydrolase-like"/>
    <property type="match status" value="1"/>
</dbReference>
<name>A0A1W1VG29_DESTI</name>
<dbReference type="SUPFAM" id="SSF56281">
    <property type="entry name" value="Metallo-hydrolase/oxidoreductase"/>
    <property type="match status" value="1"/>
</dbReference>
<dbReference type="PANTHER" id="PTHR42951:SF14">
    <property type="entry name" value="METALLO-BETA-LACTAMASE SUPERFAMILY PROTEIN"/>
    <property type="match status" value="1"/>
</dbReference>
<organism evidence="2 3">
    <name type="scientific">Desulfonispora thiosulfatigenes DSM 11270</name>
    <dbReference type="NCBI Taxonomy" id="656914"/>
    <lineage>
        <taxon>Bacteria</taxon>
        <taxon>Bacillati</taxon>
        <taxon>Bacillota</taxon>
        <taxon>Clostridia</taxon>
        <taxon>Eubacteriales</taxon>
        <taxon>Peptococcaceae</taxon>
        <taxon>Desulfonispora</taxon>
    </lineage>
</organism>
<dbReference type="PANTHER" id="PTHR42951">
    <property type="entry name" value="METALLO-BETA-LACTAMASE DOMAIN-CONTAINING"/>
    <property type="match status" value="1"/>
</dbReference>
<dbReference type="SMART" id="SM00849">
    <property type="entry name" value="Lactamase_B"/>
    <property type="match status" value="1"/>
</dbReference>
<dbReference type="Proteomes" id="UP000192731">
    <property type="component" value="Unassembled WGS sequence"/>
</dbReference>
<protein>
    <submittedName>
        <fullName evidence="2">Glyoxylase, beta-lactamase superfamily II</fullName>
    </submittedName>
</protein>
<sequence>MNLKRIHGNTYYIPGATNIGVYLFKDKYTLLVDSGINNQQTRKITEILSEHNMNVKYIINTHNHIDHTGGNSFIKEHFPGSIIYASEKEKLYIENDLLFPLYLYGGYPINYFAKNFKRSKENLVDETIYTGINKINNEKFEIIAIPGHAEGQIGIGTRDRVVFLGDALFSEEIINKYSFPFLFNIKEQLDTYDIIGSLDYDYFVLSHGENIYDKKEINNLIEINKNNLDKYFEIIIELLNQPKTKEDLLEEITILEDLNLDLKEYYFSLSTVAAFITFLYNKEIIKYELENGKLYFYKG</sequence>
<dbReference type="Pfam" id="PF00753">
    <property type="entry name" value="Lactamase_B"/>
    <property type="match status" value="1"/>
</dbReference>
<dbReference type="STRING" id="656914.SAMN00017405_1942"/>
<feature type="domain" description="Metallo-beta-lactamase" evidence="1">
    <location>
        <begin position="18"/>
        <end position="207"/>
    </location>
</feature>
<dbReference type="RefSeq" id="WP_084053583.1">
    <property type="nucleotide sequence ID" value="NZ_FWWT01000020.1"/>
</dbReference>
<dbReference type="OrthoDB" id="9815874at2"/>
<dbReference type="CDD" id="cd07743">
    <property type="entry name" value="metallo-hydrolase-like_MBL-fold"/>
    <property type="match status" value="1"/>
</dbReference>
<dbReference type="InterPro" id="IPR036866">
    <property type="entry name" value="RibonucZ/Hydroxyglut_hydro"/>
</dbReference>
<evidence type="ECO:0000313" key="2">
    <source>
        <dbReference type="EMBL" id="SMB92312.1"/>
    </source>
</evidence>
<keyword evidence="3" id="KW-1185">Reference proteome</keyword>
<proteinExistence type="predicted"/>
<dbReference type="InterPro" id="IPR050855">
    <property type="entry name" value="NDM-1-like"/>
</dbReference>
<evidence type="ECO:0000313" key="3">
    <source>
        <dbReference type="Proteomes" id="UP000192731"/>
    </source>
</evidence>